<evidence type="ECO:0000313" key="6">
    <source>
        <dbReference type="Proteomes" id="UP001057375"/>
    </source>
</evidence>
<feature type="repeat" description="WD" evidence="3">
    <location>
        <begin position="300"/>
        <end position="342"/>
    </location>
</feature>
<comment type="caution">
    <text evidence="5">The sequence shown here is derived from an EMBL/GenBank/DDBJ whole genome shotgun (WGS) entry which is preliminary data.</text>
</comment>
<evidence type="ECO:0000313" key="5">
    <source>
        <dbReference type="EMBL" id="GKT24584.1"/>
    </source>
</evidence>
<feature type="region of interest" description="Disordered" evidence="4">
    <location>
        <begin position="399"/>
        <end position="426"/>
    </location>
</feature>
<feature type="compositionally biased region" description="Basic and acidic residues" evidence="4">
    <location>
        <begin position="410"/>
        <end position="426"/>
    </location>
</feature>
<keyword evidence="6" id="KW-1185">Reference proteome</keyword>
<reference evidence="5" key="1">
    <citation type="submission" date="2022-03" db="EMBL/GenBank/DDBJ databases">
        <title>Draft genome sequence of Aduncisulcus paluster, a free-living microaerophilic Fornicata.</title>
        <authorList>
            <person name="Yuyama I."/>
            <person name="Kume K."/>
            <person name="Tamura T."/>
            <person name="Inagaki Y."/>
            <person name="Hashimoto T."/>
        </authorList>
    </citation>
    <scope>NUCLEOTIDE SEQUENCE</scope>
    <source>
        <strain evidence="5">NY0171</strain>
    </source>
</reference>
<keyword evidence="1 3" id="KW-0853">WD repeat</keyword>
<organism evidence="5 6">
    <name type="scientific">Aduncisulcus paluster</name>
    <dbReference type="NCBI Taxonomy" id="2918883"/>
    <lineage>
        <taxon>Eukaryota</taxon>
        <taxon>Metamonada</taxon>
        <taxon>Carpediemonas-like organisms</taxon>
        <taxon>Aduncisulcus</taxon>
    </lineage>
</organism>
<protein>
    <submittedName>
        <fullName evidence="5">Uncharacterized protein</fullName>
    </submittedName>
</protein>
<dbReference type="InterPro" id="IPR015943">
    <property type="entry name" value="WD40/YVTN_repeat-like_dom_sf"/>
</dbReference>
<dbReference type="SUPFAM" id="SSF50978">
    <property type="entry name" value="WD40 repeat-like"/>
    <property type="match status" value="1"/>
</dbReference>
<dbReference type="InterPro" id="IPR036322">
    <property type="entry name" value="WD40_repeat_dom_sf"/>
</dbReference>
<dbReference type="SMART" id="SM00320">
    <property type="entry name" value="WD40"/>
    <property type="match status" value="5"/>
</dbReference>
<dbReference type="InterPro" id="IPR045159">
    <property type="entry name" value="DCAF7-like"/>
</dbReference>
<dbReference type="PROSITE" id="PS50082">
    <property type="entry name" value="WD_REPEATS_2"/>
    <property type="match status" value="2"/>
</dbReference>
<evidence type="ECO:0000256" key="1">
    <source>
        <dbReference type="ARBA" id="ARBA00022574"/>
    </source>
</evidence>
<gene>
    <name evidence="5" type="ORF">ADUPG1_012779</name>
</gene>
<evidence type="ECO:0000256" key="3">
    <source>
        <dbReference type="PROSITE-ProRule" id="PRU00221"/>
    </source>
</evidence>
<keyword evidence="2" id="KW-0677">Repeat</keyword>
<name>A0ABQ5K4V4_9EUKA</name>
<feature type="repeat" description="WD" evidence="3">
    <location>
        <begin position="159"/>
        <end position="201"/>
    </location>
</feature>
<proteinExistence type="predicted"/>
<dbReference type="Proteomes" id="UP001057375">
    <property type="component" value="Unassembled WGS sequence"/>
</dbReference>
<dbReference type="PROSITE" id="PS50294">
    <property type="entry name" value="WD_REPEATS_REGION"/>
    <property type="match status" value="1"/>
</dbReference>
<accession>A0ABQ5K4V4</accession>
<dbReference type="Gene3D" id="2.130.10.10">
    <property type="entry name" value="YVTN repeat-like/Quinoprotein amine dehydrogenase"/>
    <property type="match status" value="2"/>
</dbReference>
<dbReference type="InterPro" id="IPR001680">
    <property type="entry name" value="WD40_rpt"/>
</dbReference>
<dbReference type="PANTHER" id="PTHR19919">
    <property type="entry name" value="WD REPEAT CONTAINING PROTEIN"/>
    <property type="match status" value="1"/>
</dbReference>
<dbReference type="EMBL" id="BQXS01012532">
    <property type="protein sequence ID" value="GKT24584.1"/>
    <property type="molecule type" value="Genomic_DNA"/>
</dbReference>
<evidence type="ECO:0000256" key="4">
    <source>
        <dbReference type="SAM" id="MobiDB-lite"/>
    </source>
</evidence>
<sequence>MSVSTSNSVYRYCAPWQIYSFAWSRRADQKYRLAIGSLIDQYRNVIRIVKFDEEKKKINPVLEFRHNYPCTAMQFLPDRSNRQRDLIATAGDYLRLHEIFEDEAVATICKLDSEQHCDYAAPLTSLDWNPVAKQIIGCGSIDTTVCIWDIQRSELLYQLIAHDHEVFDLSFSSSHQNLFVTASYDGTARLFDLRRLKNSTIIYEQPEPSKEPLLRCEWCPTRSHYVAVTHLRSPKVSILDLRVTDNPVIELIGHSEPSKEPLLRCEWCPTRSHYVAVTHLRSPKVSILDLRVTDNPVIELIGHSGPINSISWSNFFLGHIATGGEDKSVMLWKVGEEKSSRLSKTKISVSLFGDDDEEDADEKDEEEDAKLEGAFEKALPLPTHSDTFLTLRYGDSASGAADEKDEKEEEGWRERRGRTRGGEERREDWGPITSLKWAHNEVNWLGVVVDDYLELLCI</sequence>
<evidence type="ECO:0000256" key="2">
    <source>
        <dbReference type="ARBA" id="ARBA00022737"/>
    </source>
</evidence>
<dbReference type="Pfam" id="PF00400">
    <property type="entry name" value="WD40"/>
    <property type="match status" value="3"/>
</dbReference>